<evidence type="ECO:0000256" key="1">
    <source>
        <dbReference type="SAM" id="SignalP"/>
    </source>
</evidence>
<dbReference type="CDD" id="cd00118">
    <property type="entry name" value="LysM"/>
    <property type="match status" value="1"/>
</dbReference>
<dbReference type="PANTHER" id="PTHR33648:SF15">
    <property type="entry name" value="OS04G0572800 PROTEIN"/>
    <property type="match status" value="1"/>
</dbReference>
<evidence type="ECO:0000313" key="2">
    <source>
        <dbReference type="EMBL" id="KAI0511640.1"/>
    </source>
</evidence>
<dbReference type="SMR" id="A0A8T3BH85"/>
<keyword evidence="3" id="KW-1185">Reference proteome</keyword>
<dbReference type="OrthoDB" id="1417267at2759"/>
<dbReference type="Gene3D" id="3.10.350.10">
    <property type="entry name" value="LysM domain"/>
    <property type="match status" value="1"/>
</dbReference>
<dbReference type="AlphaFoldDB" id="A0A8T3BH85"/>
<feature type="signal peptide" evidence="1">
    <location>
        <begin position="1"/>
        <end position="24"/>
    </location>
</feature>
<gene>
    <name evidence="2" type="ORF">KFK09_012270</name>
</gene>
<accession>A0A8T3BH85</accession>
<reference evidence="2" key="1">
    <citation type="journal article" date="2022" name="Front. Genet.">
        <title>Chromosome-Scale Assembly of the Dendrobium nobile Genome Provides Insights Into the Molecular Mechanism of the Biosynthesis of the Medicinal Active Ingredient of Dendrobium.</title>
        <authorList>
            <person name="Xu Q."/>
            <person name="Niu S.-C."/>
            <person name="Li K.-L."/>
            <person name="Zheng P.-J."/>
            <person name="Zhang X.-J."/>
            <person name="Jia Y."/>
            <person name="Liu Y."/>
            <person name="Niu Y.-X."/>
            <person name="Yu L.-H."/>
            <person name="Chen D.-F."/>
            <person name="Zhang G.-Q."/>
        </authorList>
    </citation>
    <scope>NUCLEOTIDE SEQUENCE</scope>
    <source>
        <tissue evidence="2">Leaf</tissue>
    </source>
</reference>
<dbReference type="PANTHER" id="PTHR33648">
    <property type="entry name" value="EMBRYO SAC 1"/>
    <property type="match status" value="1"/>
</dbReference>
<dbReference type="InterPro" id="IPR018392">
    <property type="entry name" value="LysM"/>
</dbReference>
<protein>
    <recommendedName>
        <fullName evidence="4">LysM domain-containing protein</fullName>
    </recommendedName>
</protein>
<keyword evidence="1" id="KW-0732">Signal</keyword>
<name>A0A8T3BH85_DENNO</name>
<evidence type="ECO:0000313" key="3">
    <source>
        <dbReference type="Proteomes" id="UP000829196"/>
    </source>
</evidence>
<sequence>MKFVTCLLAFLLVVSAAINGAVEARSFRGERPCDEIYVVKEGETLQTISVKCKTLSILDDNPQILDSDDLGQGTVLYIRRPAKGGRL</sequence>
<dbReference type="EMBL" id="JAGYWB010000009">
    <property type="protein sequence ID" value="KAI0511640.1"/>
    <property type="molecule type" value="Genomic_DNA"/>
</dbReference>
<feature type="chain" id="PRO_5035823391" description="LysM domain-containing protein" evidence="1">
    <location>
        <begin position="25"/>
        <end position="87"/>
    </location>
</feature>
<evidence type="ECO:0008006" key="4">
    <source>
        <dbReference type="Google" id="ProtNLM"/>
    </source>
</evidence>
<dbReference type="Proteomes" id="UP000829196">
    <property type="component" value="Unassembled WGS sequence"/>
</dbReference>
<comment type="caution">
    <text evidence="2">The sequence shown here is derived from an EMBL/GenBank/DDBJ whole genome shotgun (WGS) entry which is preliminary data.</text>
</comment>
<proteinExistence type="predicted"/>
<dbReference type="InterPro" id="IPR036779">
    <property type="entry name" value="LysM_dom_sf"/>
</dbReference>
<organism evidence="2 3">
    <name type="scientific">Dendrobium nobile</name>
    <name type="common">Orchid</name>
    <dbReference type="NCBI Taxonomy" id="94219"/>
    <lineage>
        <taxon>Eukaryota</taxon>
        <taxon>Viridiplantae</taxon>
        <taxon>Streptophyta</taxon>
        <taxon>Embryophyta</taxon>
        <taxon>Tracheophyta</taxon>
        <taxon>Spermatophyta</taxon>
        <taxon>Magnoliopsida</taxon>
        <taxon>Liliopsida</taxon>
        <taxon>Asparagales</taxon>
        <taxon>Orchidaceae</taxon>
        <taxon>Epidendroideae</taxon>
        <taxon>Malaxideae</taxon>
        <taxon>Dendrobiinae</taxon>
        <taxon>Dendrobium</taxon>
    </lineage>
</organism>